<evidence type="ECO:0000313" key="4">
    <source>
        <dbReference type="Proteomes" id="UP000434052"/>
    </source>
</evidence>
<dbReference type="InterPro" id="IPR018961">
    <property type="entry name" value="DnaJ_homolog_subfam-C_membr-28"/>
</dbReference>
<dbReference type="InterPro" id="IPR052573">
    <property type="entry name" value="DnaJ_C_subfamily_28"/>
</dbReference>
<proteinExistence type="predicted"/>
<evidence type="ECO:0000259" key="2">
    <source>
        <dbReference type="Pfam" id="PF09350"/>
    </source>
</evidence>
<reference evidence="3 4" key="1">
    <citation type="submission" date="2018-06" db="EMBL/GenBank/DDBJ databases">
        <title>Complete genome of Desulfovibrio marinus P48SEP.</title>
        <authorList>
            <person name="Crispim J.S."/>
            <person name="Vidigal P.M.P."/>
            <person name="Silva L.C.F."/>
            <person name="Araujo L.C."/>
            <person name="Laguardia C.N."/>
            <person name="Dias R.S."/>
            <person name="Sousa M.P."/>
            <person name="Paula S.O."/>
            <person name="Silva C."/>
        </authorList>
    </citation>
    <scope>NUCLEOTIDE SEQUENCE [LARGE SCALE GENOMIC DNA]</scope>
    <source>
        <strain evidence="3 4">P48SEP</strain>
    </source>
</reference>
<dbReference type="PANTHER" id="PTHR39158">
    <property type="entry name" value="OS08G0560600 PROTEIN"/>
    <property type="match status" value="1"/>
</dbReference>
<feature type="domain" description="DnaJ homologue subfamily C member 28 conserved" evidence="2">
    <location>
        <begin position="12"/>
        <end position="78"/>
    </location>
</feature>
<evidence type="ECO:0000313" key="3">
    <source>
        <dbReference type="EMBL" id="TVM35845.1"/>
    </source>
</evidence>
<comment type="caution">
    <text evidence="3">The sequence shown here is derived from an EMBL/GenBank/DDBJ whole genome shotgun (WGS) entry which is preliminary data.</text>
</comment>
<dbReference type="PANTHER" id="PTHR39158:SF1">
    <property type="entry name" value="DNAJ HOMOLOG SUBFAMILY C MEMBER 28"/>
    <property type="match status" value="1"/>
</dbReference>
<accession>A0A6P1ZN63</accession>
<feature type="coiled-coil region" evidence="1">
    <location>
        <begin position="64"/>
        <end position="94"/>
    </location>
</feature>
<protein>
    <submittedName>
        <fullName evidence="3">DUF1992 domain-containing protein</fullName>
    </submittedName>
</protein>
<gene>
    <name evidence="3" type="ORF">DQK91_04085</name>
</gene>
<dbReference type="OrthoDB" id="9798476at2"/>
<dbReference type="Pfam" id="PF09350">
    <property type="entry name" value="DJC28_CD"/>
    <property type="match status" value="1"/>
</dbReference>
<dbReference type="AlphaFoldDB" id="A0A6P1ZN63"/>
<sequence>MSESVWWILEKVAEDKIQRAIDEGQFEKLPGMGKPLEMEDTSWVPEELRMAYKILKNSGHVPKEVEERKELNNLVEALENCEDEQERYRQMRKLNAMVTRVNASRTTPVRVDVEDAYYEKIVERVRLYGKRPDKDR</sequence>
<keyword evidence="1" id="KW-0175">Coiled coil</keyword>
<dbReference type="Proteomes" id="UP000434052">
    <property type="component" value="Unassembled WGS sequence"/>
</dbReference>
<evidence type="ECO:0000256" key="1">
    <source>
        <dbReference type="SAM" id="Coils"/>
    </source>
</evidence>
<organism evidence="3 4">
    <name type="scientific">Oceanidesulfovibrio marinus</name>
    <dbReference type="NCBI Taxonomy" id="370038"/>
    <lineage>
        <taxon>Bacteria</taxon>
        <taxon>Pseudomonadati</taxon>
        <taxon>Thermodesulfobacteriota</taxon>
        <taxon>Desulfovibrionia</taxon>
        <taxon>Desulfovibrionales</taxon>
        <taxon>Desulfovibrionaceae</taxon>
        <taxon>Oceanidesulfovibrio</taxon>
    </lineage>
</organism>
<dbReference type="RefSeq" id="WP_144234181.1">
    <property type="nucleotide sequence ID" value="NZ_QMIF01000002.1"/>
</dbReference>
<dbReference type="EMBL" id="QMIF01000002">
    <property type="protein sequence ID" value="TVM35845.1"/>
    <property type="molecule type" value="Genomic_DNA"/>
</dbReference>
<name>A0A6P1ZN63_9BACT</name>